<evidence type="ECO:0000313" key="1">
    <source>
        <dbReference type="EMBL" id="GIJ30802.1"/>
    </source>
</evidence>
<dbReference type="EMBL" id="BOPC01000155">
    <property type="protein sequence ID" value="GIJ30802.1"/>
    <property type="molecule type" value="Genomic_DNA"/>
</dbReference>
<gene>
    <name evidence="1" type="ORF">Vqi01_59640</name>
</gene>
<proteinExistence type="predicted"/>
<organism evidence="1 2">
    <name type="scientific">Micromonospora qiuiae</name>
    <dbReference type="NCBI Taxonomy" id="502268"/>
    <lineage>
        <taxon>Bacteria</taxon>
        <taxon>Bacillati</taxon>
        <taxon>Actinomycetota</taxon>
        <taxon>Actinomycetes</taxon>
        <taxon>Micromonosporales</taxon>
        <taxon>Micromonosporaceae</taxon>
        <taxon>Micromonospora</taxon>
    </lineage>
</organism>
<dbReference type="Proteomes" id="UP000653076">
    <property type="component" value="Unassembled WGS sequence"/>
</dbReference>
<protein>
    <submittedName>
        <fullName evidence="1">Uncharacterized protein</fullName>
    </submittedName>
</protein>
<keyword evidence="2" id="KW-1185">Reference proteome</keyword>
<name>A0ABQ4JMS6_9ACTN</name>
<evidence type="ECO:0000313" key="2">
    <source>
        <dbReference type="Proteomes" id="UP000653076"/>
    </source>
</evidence>
<sequence length="49" mass="5436">MVVPLIPDTEASLVRRIEGRGGAVLQPLETIRLPVFAGAQDQWFFSTPR</sequence>
<dbReference type="RefSeq" id="WP_204038499.1">
    <property type="nucleotide sequence ID" value="NZ_BOPC01000155.1"/>
</dbReference>
<reference evidence="1 2" key="1">
    <citation type="submission" date="2021-01" db="EMBL/GenBank/DDBJ databases">
        <title>Whole genome shotgun sequence of Verrucosispora qiuiae NBRC 106684.</title>
        <authorList>
            <person name="Komaki H."/>
            <person name="Tamura T."/>
        </authorList>
    </citation>
    <scope>NUCLEOTIDE SEQUENCE [LARGE SCALE GENOMIC DNA]</scope>
    <source>
        <strain evidence="1 2">NBRC 106684</strain>
    </source>
</reference>
<accession>A0ABQ4JMS6</accession>
<comment type="caution">
    <text evidence="1">The sequence shown here is derived from an EMBL/GenBank/DDBJ whole genome shotgun (WGS) entry which is preliminary data.</text>
</comment>